<accession>A0A916NLC4</accession>
<evidence type="ECO:0000259" key="5">
    <source>
        <dbReference type="PROSITE" id="PS51713"/>
    </source>
</evidence>
<feature type="region of interest" description="G2" evidence="4">
    <location>
        <begin position="45"/>
        <end position="49"/>
    </location>
</feature>
<dbReference type="PANTHER" id="PTHR42698">
    <property type="entry name" value="GTPASE ERA"/>
    <property type="match status" value="1"/>
</dbReference>
<feature type="region of interest" description="G4" evidence="4">
    <location>
        <begin position="123"/>
        <end position="126"/>
    </location>
</feature>
<dbReference type="InterPro" id="IPR005662">
    <property type="entry name" value="GTPase_Era-like"/>
</dbReference>
<dbReference type="InterPro" id="IPR005225">
    <property type="entry name" value="Small_GTP-bd"/>
</dbReference>
<dbReference type="Proteomes" id="UP000693996">
    <property type="component" value="Chromosome"/>
</dbReference>
<comment type="function">
    <text evidence="3">An essential GTPase that binds both GDP and GTP, with rapid nucleotide exchange. Plays a role in 16S rRNA processing and 30S ribosomal subunit biogenesis and possibly also in cell cycle regulation and energy metabolism.</text>
</comment>
<keyword evidence="3" id="KW-0963">Cytoplasm</keyword>
<reference evidence="6" key="1">
    <citation type="submission" date="2021-06" db="EMBL/GenBank/DDBJ databases">
        <authorList>
            <person name="Szabo G."/>
        </authorList>
    </citation>
    <scope>NUCLEOTIDE SEQUENCE</scope>
    <source>
        <strain evidence="6">MYVALT</strain>
    </source>
</reference>
<keyword evidence="3" id="KW-0472">Membrane</keyword>
<feature type="binding site" evidence="3">
    <location>
        <begin position="19"/>
        <end position="26"/>
    </location>
    <ligand>
        <name>GTP</name>
        <dbReference type="ChEBI" id="CHEBI:37565"/>
    </ligand>
</feature>
<keyword evidence="3" id="KW-0694">RNA-binding</keyword>
<dbReference type="KEGG" id="vtr:MYVALT_G_02850"/>
<dbReference type="InterPro" id="IPR030388">
    <property type="entry name" value="G_ERA_dom"/>
</dbReference>
<evidence type="ECO:0000256" key="1">
    <source>
        <dbReference type="ARBA" id="ARBA00007921"/>
    </source>
</evidence>
<dbReference type="NCBIfam" id="TIGR00231">
    <property type="entry name" value="small_GTP"/>
    <property type="match status" value="1"/>
</dbReference>
<dbReference type="RefSeq" id="WP_216796597.1">
    <property type="nucleotide sequence ID" value="NZ_OU343031.1"/>
</dbReference>
<organism evidence="6 7">
    <name type="scientific">Candidatus Vallotiella hemipterorum</name>
    <dbReference type="NCBI Taxonomy" id="1177213"/>
    <lineage>
        <taxon>Bacteria</taxon>
        <taxon>Pseudomonadati</taxon>
        <taxon>Pseudomonadota</taxon>
        <taxon>Betaproteobacteria</taxon>
        <taxon>Burkholderiales</taxon>
        <taxon>Burkholderiaceae</taxon>
        <taxon>Candidatus Vallotiella</taxon>
    </lineage>
</organism>
<dbReference type="PROSITE" id="PS51713">
    <property type="entry name" value="G_ERA"/>
    <property type="match status" value="1"/>
</dbReference>
<dbReference type="GO" id="GO:0005829">
    <property type="term" value="C:cytosol"/>
    <property type="evidence" value="ECO:0007669"/>
    <property type="project" value="TreeGrafter"/>
</dbReference>
<comment type="similarity">
    <text evidence="1 3 4">Belongs to the TRAFAC class TrmE-Era-EngA-EngB-Septin-like GTPase superfamily. Era GTPase family.</text>
</comment>
<evidence type="ECO:0000256" key="4">
    <source>
        <dbReference type="PROSITE-ProRule" id="PRU01050"/>
    </source>
</evidence>
<keyword evidence="7" id="KW-1185">Reference proteome</keyword>
<sequence length="304" mass="34358">MNFTLEPTGFRCGTVAIVGCPNVGKSTLINALVGQKISITSRKAHTTRHRIIGIRTLDNAQFIFSDTPGFQTQGSPILNHTLMSTLASVDIVLFVIEAGRYGLNECRVQQLIPKTAKVILIVNKLDKLSDRSALLEFLKRTSTLCMFPDIIPMSARRMADITRLLAILKSFLPLGKSIYHKNELTNHSERFLAAEILREKIFRWTGDELPYTSTVLIDKFEQKNRLRRVFATILVDRNNHKAMIIGQKGKKLKQINTEARISMTKLFNAPVYLETFVKIKSVGIDIKARLNAHEYKWGADDSSR</sequence>
<dbReference type="InterPro" id="IPR006073">
    <property type="entry name" value="GTP-bd"/>
</dbReference>
<feature type="binding site" evidence="3">
    <location>
        <begin position="123"/>
        <end position="126"/>
    </location>
    <ligand>
        <name>GTP</name>
        <dbReference type="ChEBI" id="CHEBI:37565"/>
    </ligand>
</feature>
<dbReference type="GO" id="GO:0005525">
    <property type="term" value="F:GTP binding"/>
    <property type="evidence" value="ECO:0007669"/>
    <property type="project" value="UniProtKB-UniRule"/>
</dbReference>
<comment type="subunit">
    <text evidence="3">Monomer.</text>
</comment>
<feature type="region of interest" description="G3" evidence="4">
    <location>
        <begin position="66"/>
        <end position="69"/>
    </location>
</feature>
<name>A0A916NLC4_9BURK</name>
<feature type="domain" description="Era-type G" evidence="5">
    <location>
        <begin position="11"/>
        <end position="174"/>
    </location>
</feature>
<gene>
    <name evidence="3 6" type="primary">era</name>
    <name evidence="6" type="ORF">MYVALT_G_02850</name>
</gene>
<dbReference type="Pfam" id="PF01926">
    <property type="entry name" value="MMR_HSR1"/>
    <property type="match status" value="1"/>
</dbReference>
<dbReference type="GO" id="GO:0000028">
    <property type="term" value="P:ribosomal small subunit assembly"/>
    <property type="evidence" value="ECO:0007669"/>
    <property type="project" value="TreeGrafter"/>
</dbReference>
<dbReference type="GO" id="GO:0003924">
    <property type="term" value="F:GTPase activity"/>
    <property type="evidence" value="ECO:0007669"/>
    <property type="project" value="UniProtKB-UniRule"/>
</dbReference>
<dbReference type="AlphaFoldDB" id="A0A916NLC4"/>
<proteinExistence type="inferred from homology"/>
<dbReference type="PANTHER" id="PTHR42698:SF1">
    <property type="entry name" value="GTPASE ERA, MITOCHONDRIAL"/>
    <property type="match status" value="1"/>
</dbReference>
<protein>
    <recommendedName>
        <fullName evidence="2 3">GTPase Era</fullName>
    </recommendedName>
</protein>
<dbReference type="NCBIfam" id="TIGR00436">
    <property type="entry name" value="era"/>
    <property type="match status" value="1"/>
</dbReference>
<keyword evidence="3 4" id="KW-0547">Nucleotide-binding</keyword>
<dbReference type="GO" id="GO:0005886">
    <property type="term" value="C:plasma membrane"/>
    <property type="evidence" value="ECO:0007669"/>
    <property type="project" value="UniProtKB-SubCell"/>
</dbReference>
<dbReference type="CDD" id="cd04163">
    <property type="entry name" value="Era"/>
    <property type="match status" value="1"/>
</dbReference>
<keyword evidence="3" id="KW-0699">rRNA-binding</keyword>
<feature type="region of interest" description="G1" evidence="4">
    <location>
        <begin position="19"/>
        <end position="26"/>
    </location>
</feature>
<keyword evidence="3" id="KW-1003">Cell membrane</keyword>
<evidence type="ECO:0000313" key="7">
    <source>
        <dbReference type="Proteomes" id="UP000693996"/>
    </source>
</evidence>
<dbReference type="CDD" id="cd22534">
    <property type="entry name" value="KH-II_Era"/>
    <property type="match status" value="1"/>
</dbReference>
<dbReference type="GO" id="GO:0043024">
    <property type="term" value="F:ribosomal small subunit binding"/>
    <property type="evidence" value="ECO:0007669"/>
    <property type="project" value="TreeGrafter"/>
</dbReference>
<evidence type="ECO:0000313" key="6">
    <source>
        <dbReference type="EMBL" id="CAG7598652.1"/>
    </source>
</evidence>
<dbReference type="InterPro" id="IPR004044">
    <property type="entry name" value="KH_dom_type_2"/>
</dbReference>
<dbReference type="GO" id="GO:0070181">
    <property type="term" value="F:small ribosomal subunit rRNA binding"/>
    <property type="evidence" value="ECO:0007669"/>
    <property type="project" value="UniProtKB-UniRule"/>
</dbReference>
<feature type="region of interest" description="G5" evidence="4">
    <location>
        <begin position="153"/>
        <end position="155"/>
    </location>
</feature>
<keyword evidence="3 4" id="KW-0342">GTP-binding</keyword>
<dbReference type="HAMAP" id="MF_00367">
    <property type="entry name" value="GTPase_Era"/>
    <property type="match status" value="1"/>
</dbReference>
<dbReference type="Pfam" id="PF07650">
    <property type="entry name" value="KH_2"/>
    <property type="match status" value="1"/>
</dbReference>
<feature type="binding site" evidence="3">
    <location>
        <begin position="66"/>
        <end position="70"/>
    </location>
    <ligand>
        <name>GTP</name>
        <dbReference type="ChEBI" id="CHEBI:37565"/>
    </ligand>
</feature>
<keyword evidence="3" id="KW-0690">Ribosome biogenesis</keyword>
<evidence type="ECO:0000256" key="2">
    <source>
        <dbReference type="ARBA" id="ARBA00020484"/>
    </source>
</evidence>
<evidence type="ECO:0000256" key="3">
    <source>
        <dbReference type="HAMAP-Rule" id="MF_00367"/>
    </source>
</evidence>
<dbReference type="NCBIfam" id="NF000908">
    <property type="entry name" value="PRK00089.1"/>
    <property type="match status" value="1"/>
</dbReference>
<comment type="subcellular location">
    <subcellularLocation>
        <location evidence="3">Cytoplasm</location>
    </subcellularLocation>
    <subcellularLocation>
        <location evidence="3">Cell membrane</location>
        <topology evidence="3">Peripheral membrane protein</topology>
    </subcellularLocation>
</comment>
<dbReference type="EMBL" id="OU343031">
    <property type="protein sequence ID" value="CAG7598652.1"/>
    <property type="molecule type" value="Genomic_DNA"/>
</dbReference>